<protein>
    <recommendedName>
        <fullName evidence="3 6">Beta-lactamase</fullName>
        <ecNumber evidence="3 6">3.5.2.6</ecNumber>
    </recommendedName>
</protein>
<dbReference type="InterPro" id="IPR000871">
    <property type="entry name" value="Beta-lactam_class-A"/>
</dbReference>
<dbReference type="GO" id="GO:0016787">
    <property type="term" value="F:hydrolase activity"/>
    <property type="evidence" value="ECO:0007669"/>
    <property type="project" value="UniProtKB-KW"/>
</dbReference>
<evidence type="ECO:0000256" key="5">
    <source>
        <dbReference type="ARBA" id="ARBA00023251"/>
    </source>
</evidence>
<evidence type="ECO:0000313" key="10">
    <source>
        <dbReference type="Proteomes" id="UP001259803"/>
    </source>
</evidence>
<dbReference type="Proteomes" id="UP001259803">
    <property type="component" value="Unassembled WGS sequence"/>
</dbReference>
<name>A0ABU2ZK32_9SPHN</name>
<dbReference type="InterPro" id="IPR023650">
    <property type="entry name" value="Beta-lactam_class-A_AS"/>
</dbReference>
<dbReference type="PRINTS" id="PR00118">
    <property type="entry name" value="BLACTAMASEA"/>
</dbReference>
<evidence type="ECO:0000256" key="2">
    <source>
        <dbReference type="ARBA" id="ARBA00009009"/>
    </source>
</evidence>
<evidence type="ECO:0000256" key="1">
    <source>
        <dbReference type="ARBA" id="ARBA00001526"/>
    </source>
</evidence>
<feature type="domain" description="Beta-lactamase class A catalytic" evidence="8">
    <location>
        <begin position="74"/>
        <end position="299"/>
    </location>
</feature>
<dbReference type="Gene3D" id="3.40.710.10">
    <property type="entry name" value="DD-peptidase/beta-lactamase superfamily"/>
    <property type="match status" value="1"/>
</dbReference>
<keyword evidence="5 6" id="KW-0046">Antibiotic resistance</keyword>
<dbReference type="EC" id="3.5.2.6" evidence="3 6"/>
<evidence type="ECO:0000259" key="8">
    <source>
        <dbReference type="Pfam" id="PF13354"/>
    </source>
</evidence>
<sequence>MNRTAPSSARAALCLLAGLGLIGAAPQGHAQSFEEFISGDNGAILDGREKIRSMPPVLRQQLVSIAAADRGRIGVAALDLTTGASVSILGEQAFPMASTSKIAIAATFLAGVDAGRYRLQDRYPLQIPVASRPFDGPVAPVKPGMQVAAERLIELMITRSDNSATDAMLKAVGGPKAVTEWLRNAGLSRQRIDRDIATLVRDDGEFDPVTVVDERDSTPPEEMVALIAGLYQGKWLSPESRDLLVNTMTRTVTGSRRIKAGLPSGSRFGHKTGTLNNTASDVGFVELPDGRVIVMAIYVTGQGGRPQRDQRIAQITRVLYDGFTESRFAALATAQTQN</sequence>
<dbReference type="InterPro" id="IPR045155">
    <property type="entry name" value="Beta-lactam_cat"/>
</dbReference>
<organism evidence="9 10">
    <name type="scientific">Croceicoccus esteveae</name>
    <dbReference type="NCBI Taxonomy" id="3075597"/>
    <lineage>
        <taxon>Bacteria</taxon>
        <taxon>Pseudomonadati</taxon>
        <taxon>Pseudomonadota</taxon>
        <taxon>Alphaproteobacteria</taxon>
        <taxon>Sphingomonadales</taxon>
        <taxon>Erythrobacteraceae</taxon>
        <taxon>Croceicoccus</taxon>
    </lineage>
</organism>
<feature type="signal peptide" evidence="7">
    <location>
        <begin position="1"/>
        <end position="30"/>
    </location>
</feature>
<evidence type="ECO:0000256" key="4">
    <source>
        <dbReference type="ARBA" id="ARBA00022801"/>
    </source>
</evidence>
<dbReference type="SUPFAM" id="SSF56601">
    <property type="entry name" value="beta-lactamase/transpeptidase-like"/>
    <property type="match status" value="1"/>
</dbReference>
<accession>A0ABU2ZK32</accession>
<dbReference type="PANTHER" id="PTHR35333:SF3">
    <property type="entry name" value="BETA-LACTAMASE-TYPE TRANSPEPTIDASE FOLD CONTAINING PROTEIN"/>
    <property type="match status" value="1"/>
</dbReference>
<dbReference type="EMBL" id="JAVRHS010000010">
    <property type="protein sequence ID" value="MDT0576736.1"/>
    <property type="molecule type" value="Genomic_DNA"/>
</dbReference>
<comment type="catalytic activity">
    <reaction evidence="1 6">
        <text>a beta-lactam + H2O = a substituted beta-amino acid</text>
        <dbReference type="Rhea" id="RHEA:20401"/>
        <dbReference type="ChEBI" id="CHEBI:15377"/>
        <dbReference type="ChEBI" id="CHEBI:35627"/>
        <dbReference type="ChEBI" id="CHEBI:140347"/>
        <dbReference type="EC" id="3.5.2.6"/>
    </reaction>
</comment>
<dbReference type="PROSITE" id="PS00146">
    <property type="entry name" value="BETA_LACTAMASE_A"/>
    <property type="match status" value="1"/>
</dbReference>
<proteinExistence type="inferred from homology"/>
<reference evidence="9 10" key="1">
    <citation type="submission" date="2023-09" db="EMBL/GenBank/DDBJ databases">
        <authorList>
            <person name="Rey-Velasco X."/>
        </authorList>
    </citation>
    <scope>NUCLEOTIDE SEQUENCE [LARGE SCALE GENOMIC DNA]</scope>
    <source>
        <strain evidence="9 10">F390</strain>
    </source>
</reference>
<evidence type="ECO:0000256" key="3">
    <source>
        <dbReference type="ARBA" id="ARBA00012865"/>
    </source>
</evidence>
<keyword evidence="7" id="KW-0732">Signal</keyword>
<evidence type="ECO:0000256" key="6">
    <source>
        <dbReference type="RuleBase" id="RU361140"/>
    </source>
</evidence>
<dbReference type="InterPro" id="IPR012338">
    <property type="entry name" value="Beta-lactam/transpept-like"/>
</dbReference>
<gene>
    <name evidence="9" type="ORF">RM533_11170</name>
</gene>
<keyword evidence="10" id="KW-1185">Reference proteome</keyword>
<dbReference type="PANTHER" id="PTHR35333">
    <property type="entry name" value="BETA-LACTAMASE"/>
    <property type="match status" value="1"/>
</dbReference>
<dbReference type="Pfam" id="PF13354">
    <property type="entry name" value="Beta-lactamase2"/>
    <property type="match status" value="1"/>
</dbReference>
<evidence type="ECO:0000256" key="7">
    <source>
        <dbReference type="SAM" id="SignalP"/>
    </source>
</evidence>
<comment type="similarity">
    <text evidence="2 6">Belongs to the class-A beta-lactamase family.</text>
</comment>
<feature type="chain" id="PRO_5046943876" description="Beta-lactamase" evidence="7">
    <location>
        <begin position="31"/>
        <end position="338"/>
    </location>
</feature>
<keyword evidence="4 6" id="KW-0378">Hydrolase</keyword>
<dbReference type="RefSeq" id="WP_311341312.1">
    <property type="nucleotide sequence ID" value="NZ_JAVRHS010000010.1"/>
</dbReference>
<evidence type="ECO:0000313" key="9">
    <source>
        <dbReference type="EMBL" id="MDT0576736.1"/>
    </source>
</evidence>
<comment type="caution">
    <text evidence="9">The sequence shown here is derived from an EMBL/GenBank/DDBJ whole genome shotgun (WGS) entry which is preliminary data.</text>
</comment>